<organism evidence="1 2">
    <name type="scientific">Alteromonas macleodii</name>
    <name type="common">Pseudoalteromonas macleodii</name>
    <dbReference type="NCBI Taxonomy" id="28108"/>
    <lineage>
        <taxon>Bacteria</taxon>
        <taxon>Pseudomonadati</taxon>
        <taxon>Pseudomonadota</taxon>
        <taxon>Gammaproteobacteria</taxon>
        <taxon>Alteromonadales</taxon>
        <taxon>Alteromonadaceae</taxon>
        <taxon>Alteromonas/Salinimonas group</taxon>
        <taxon>Alteromonas</taxon>
    </lineage>
</organism>
<accession>A0A126Q0Q5</accession>
<reference evidence="1 2" key="1">
    <citation type="submission" date="2015-12" db="EMBL/GenBank/DDBJ databases">
        <authorList>
            <person name="Shamseldin A."/>
            <person name="Moawad H."/>
            <person name="Abd El-Rahim W.M."/>
            <person name="Sadowsky M.J."/>
        </authorList>
    </citation>
    <scope>NUCLEOTIDE SEQUENCE [LARGE SCALE GENOMIC DNA]</scope>
    <source>
        <strain evidence="1 2">D7</strain>
    </source>
</reference>
<gene>
    <name evidence="1" type="ORF">AVL55_12155</name>
</gene>
<dbReference type="SUPFAM" id="SSF53167">
    <property type="entry name" value="Purine and uridine phosphorylases"/>
    <property type="match status" value="1"/>
</dbReference>
<evidence type="ECO:0000313" key="1">
    <source>
        <dbReference type="EMBL" id="AMJ98854.1"/>
    </source>
</evidence>
<dbReference type="Gene3D" id="3.40.50.1580">
    <property type="entry name" value="Nucleoside phosphorylase domain"/>
    <property type="match status" value="1"/>
</dbReference>
<dbReference type="InterPro" id="IPR035994">
    <property type="entry name" value="Nucleoside_phosphorylase_sf"/>
</dbReference>
<proteinExistence type="predicted"/>
<dbReference type="AlphaFoldDB" id="A0A126Q0Q5"/>
<name>A0A126Q0Q5_ALTMA</name>
<sequence>MVANTGKGLENTAAATTIGIERYHPRLIINQGTSGGHVPFLGIRVLSNNITNHGEYDPTTAKNCQAFVEKVVRAYISALPE</sequence>
<evidence type="ECO:0000313" key="2">
    <source>
        <dbReference type="Proteomes" id="UP000063991"/>
    </source>
</evidence>
<dbReference type="GO" id="GO:0003824">
    <property type="term" value="F:catalytic activity"/>
    <property type="evidence" value="ECO:0007669"/>
    <property type="project" value="InterPro"/>
</dbReference>
<protein>
    <submittedName>
        <fullName evidence="1">Uncharacterized protein</fullName>
    </submittedName>
</protein>
<dbReference type="Proteomes" id="UP000063991">
    <property type="component" value="Chromosome"/>
</dbReference>
<dbReference type="EMBL" id="CP014323">
    <property type="protein sequence ID" value="AMJ98854.1"/>
    <property type="molecule type" value="Genomic_DNA"/>
</dbReference>
<dbReference type="GO" id="GO:0009116">
    <property type="term" value="P:nucleoside metabolic process"/>
    <property type="evidence" value="ECO:0007669"/>
    <property type="project" value="InterPro"/>
</dbReference>